<evidence type="ECO:0000313" key="4">
    <source>
        <dbReference type="Proteomes" id="UP000663870"/>
    </source>
</evidence>
<evidence type="ECO:0000313" key="3">
    <source>
        <dbReference type="Proteomes" id="UP000663854"/>
    </source>
</evidence>
<protein>
    <submittedName>
        <fullName evidence="1">Uncharacterized protein</fullName>
    </submittedName>
</protein>
<dbReference type="Proteomes" id="UP000663854">
    <property type="component" value="Unassembled WGS sequence"/>
</dbReference>
<gene>
    <name evidence="2" type="ORF">JXQ802_LOCUS18159</name>
    <name evidence="1" type="ORF">PYM288_LOCUS4134</name>
</gene>
<sequence>MQDKQHSPSIINDGSSLLDDDACDYQEYHDDEHDDTKTAIDIEYCFLDRFPPLYNGSRAFSMKSMKLLMDFLISDVCLNKQNILCLLKLIKFLLSELDTLPTTLKSIIKLFERTNLSSTTFLYLLCHE</sequence>
<accession>A0A813S4B8</accession>
<dbReference type="Proteomes" id="UP000663870">
    <property type="component" value="Unassembled WGS sequence"/>
</dbReference>
<reference evidence="1" key="1">
    <citation type="submission" date="2021-02" db="EMBL/GenBank/DDBJ databases">
        <authorList>
            <person name="Nowell W R."/>
        </authorList>
    </citation>
    <scope>NUCLEOTIDE SEQUENCE</scope>
</reference>
<proteinExistence type="predicted"/>
<keyword evidence="4" id="KW-1185">Reference proteome</keyword>
<name>A0A813S4B8_9BILA</name>
<dbReference type="EMBL" id="CAJNOL010000471">
    <property type="protein sequence ID" value="CAF1080400.1"/>
    <property type="molecule type" value="Genomic_DNA"/>
</dbReference>
<comment type="caution">
    <text evidence="1">The sequence shown here is derived from an EMBL/GenBank/DDBJ whole genome shotgun (WGS) entry which is preliminary data.</text>
</comment>
<evidence type="ECO:0000313" key="2">
    <source>
        <dbReference type="EMBL" id="CAF1080400.1"/>
    </source>
</evidence>
<organism evidence="1 3">
    <name type="scientific">Rotaria sordida</name>
    <dbReference type="NCBI Taxonomy" id="392033"/>
    <lineage>
        <taxon>Eukaryota</taxon>
        <taxon>Metazoa</taxon>
        <taxon>Spiralia</taxon>
        <taxon>Gnathifera</taxon>
        <taxon>Rotifera</taxon>
        <taxon>Eurotatoria</taxon>
        <taxon>Bdelloidea</taxon>
        <taxon>Philodinida</taxon>
        <taxon>Philodinidae</taxon>
        <taxon>Rotaria</taxon>
    </lineage>
</organism>
<dbReference type="AlphaFoldDB" id="A0A813S4B8"/>
<evidence type="ECO:0000313" key="1">
    <source>
        <dbReference type="EMBL" id="CAF0791122.1"/>
    </source>
</evidence>
<dbReference type="EMBL" id="CAJNOH010000036">
    <property type="protein sequence ID" value="CAF0791122.1"/>
    <property type="molecule type" value="Genomic_DNA"/>
</dbReference>